<dbReference type="InterPro" id="IPR002901">
    <property type="entry name" value="MGlyc_endo_b_GlcNAc-like_dom"/>
</dbReference>
<dbReference type="Proteomes" id="UP000019050">
    <property type="component" value="Unassembled WGS sequence"/>
</dbReference>
<feature type="region of interest" description="Disordered" evidence="5">
    <location>
        <begin position="96"/>
        <end position="135"/>
    </location>
</feature>
<organism evidence="7 8">
    <name type="scientific">Abiotrophia defectiva ATCC 49176</name>
    <dbReference type="NCBI Taxonomy" id="592010"/>
    <lineage>
        <taxon>Bacteria</taxon>
        <taxon>Bacillati</taxon>
        <taxon>Bacillota</taxon>
        <taxon>Bacilli</taxon>
        <taxon>Lactobacillales</taxon>
        <taxon>Aerococcaceae</taxon>
        <taxon>Abiotrophia</taxon>
    </lineage>
</organism>
<dbReference type="STRING" id="592010.GCWU000182_001152"/>
<dbReference type="PANTHER" id="PTHR33734:SF22">
    <property type="entry name" value="MEMBRANE-BOUND LYTIC MUREIN TRANSGLYCOSYLASE D"/>
    <property type="match status" value="1"/>
</dbReference>
<dbReference type="eggNOG" id="COG1705">
    <property type="taxonomic scope" value="Bacteria"/>
</dbReference>
<dbReference type="Gene3D" id="3.10.350.10">
    <property type="entry name" value="LysM domain"/>
    <property type="match status" value="3"/>
</dbReference>
<dbReference type="Pfam" id="PF01476">
    <property type="entry name" value="LysM"/>
    <property type="match status" value="3"/>
</dbReference>
<dbReference type="GO" id="GO:0004040">
    <property type="term" value="F:amidase activity"/>
    <property type="evidence" value="ECO:0007669"/>
    <property type="project" value="InterPro"/>
</dbReference>
<accession>W1Q2V5</accession>
<dbReference type="SUPFAM" id="SSF54106">
    <property type="entry name" value="LysM domain"/>
    <property type="match status" value="3"/>
</dbReference>
<evidence type="ECO:0000259" key="6">
    <source>
        <dbReference type="PROSITE" id="PS51782"/>
    </source>
</evidence>
<feature type="compositionally biased region" description="Basic and acidic residues" evidence="5">
    <location>
        <begin position="261"/>
        <end position="281"/>
    </location>
</feature>
<keyword evidence="8" id="KW-1185">Reference proteome</keyword>
<dbReference type="EMBL" id="ACIN03000011">
    <property type="protein sequence ID" value="ESK65475.1"/>
    <property type="molecule type" value="Genomic_DNA"/>
</dbReference>
<dbReference type="AlphaFoldDB" id="W1Q2V5"/>
<dbReference type="SMART" id="SM00047">
    <property type="entry name" value="LYZ2"/>
    <property type="match status" value="1"/>
</dbReference>
<keyword evidence="3" id="KW-0081">Bacteriolytic enzyme</keyword>
<gene>
    <name evidence="7" type="ORF">GCWU000182_001152</name>
</gene>
<dbReference type="InterPro" id="IPR018392">
    <property type="entry name" value="LysM"/>
</dbReference>
<evidence type="ECO:0000313" key="7">
    <source>
        <dbReference type="EMBL" id="ESK65475.1"/>
    </source>
</evidence>
<dbReference type="Pfam" id="PF01832">
    <property type="entry name" value="Glucosaminidase"/>
    <property type="match status" value="1"/>
</dbReference>
<dbReference type="SMART" id="SM00257">
    <property type="entry name" value="LysM"/>
    <property type="match status" value="3"/>
</dbReference>
<dbReference type="PROSITE" id="PS51782">
    <property type="entry name" value="LYSM"/>
    <property type="match status" value="3"/>
</dbReference>
<evidence type="ECO:0000313" key="8">
    <source>
        <dbReference type="Proteomes" id="UP000019050"/>
    </source>
</evidence>
<feature type="domain" description="LysM" evidence="6">
    <location>
        <begin position="141"/>
        <end position="186"/>
    </location>
</feature>
<proteinExistence type="inferred from homology"/>
<dbReference type="Gene3D" id="1.10.530.10">
    <property type="match status" value="1"/>
</dbReference>
<feature type="domain" description="LysM" evidence="6">
    <location>
        <begin position="208"/>
        <end position="253"/>
    </location>
</feature>
<dbReference type="PANTHER" id="PTHR33734">
    <property type="entry name" value="LYSM DOMAIN-CONTAINING GPI-ANCHORED PROTEIN 2"/>
    <property type="match status" value="1"/>
</dbReference>
<evidence type="ECO:0000256" key="3">
    <source>
        <dbReference type="ARBA" id="ARBA00022638"/>
    </source>
</evidence>
<name>W1Q2V5_ABIDE</name>
<comment type="similarity">
    <text evidence="1">Belongs to the glycosyl hydrolase 73 family.</text>
</comment>
<protein>
    <recommendedName>
        <fullName evidence="4">Peptidoglycan hydrolase</fullName>
    </recommendedName>
</protein>
<sequence>MNVIERLSVSMQNKIFKFTLVAAFSLCFHQGIVHANEANSISSQNSIAESSDYRPSENELAPASLEDLSESMTSISEQDLSASDVISSSSKESLDVSEQELSGVESEASKATNSESESLTKDETNTESGKVSLRSPGNVERHYTIKSGDSLWLIANKFGLTIDELLKLNGFANTSVMLHPGQLIKVSAPKEVAKTEPETKAQQPGNPQEYIIQSGDSLWRISQRYRITLDELMKWNNFASLNVMLHPGQKIIVSRPQVSKDTPKQKDEVKKDESKKDEPKNQEASTYTIQSGDSFWKIANQYGMSVDELLKLNGYSSANVMIHPGQVLKVKSQSATSNPKPSPATGSLPRLTSRYYQALSGAQKQFLNKITPAAVNGWDQYKILPSVTLGQAIIESAWGSSPGAIYKNNYFGVMDSNGSLRRYASVEEGFKHRFEFLQHYRGVAGNRDYRSTLRNIHAGGYAEAPDYAQSLINLIEQYGLQVYDTFVLNK</sequence>
<dbReference type="HOGENOM" id="CLU_556250_0_0_9"/>
<evidence type="ECO:0000256" key="1">
    <source>
        <dbReference type="ARBA" id="ARBA00010266"/>
    </source>
</evidence>
<evidence type="ECO:0000256" key="5">
    <source>
        <dbReference type="SAM" id="MobiDB-lite"/>
    </source>
</evidence>
<evidence type="ECO:0000256" key="2">
    <source>
        <dbReference type="ARBA" id="ARBA00022529"/>
    </source>
</evidence>
<dbReference type="eggNOG" id="COG1388">
    <property type="taxonomic scope" value="Bacteria"/>
</dbReference>
<evidence type="ECO:0000256" key="4">
    <source>
        <dbReference type="ARBA" id="ARBA00032108"/>
    </source>
</evidence>
<feature type="domain" description="LysM" evidence="6">
    <location>
        <begin position="285"/>
        <end position="330"/>
    </location>
</feature>
<dbReference type="CDD" id="cd00118">
    <property type="entry name" value="LysM"/>
    <property type="match status" value="3"/>
</dbReference>
<comment type="caution">
    <text evidence="7">The sequence shown here is derived from an EMBL/GenBank/DDBJ whole genome shotgun (WGS) entry which is preliminary data.</text>
</comment>
<keyword evidence="2" id="KW-0929">Antimicrobial</keyword>
<dbReference type="GO" id="GO:0042742">
    <property type="term" value="P:defense response to bacterium"/>
    <property type="evidence" value="ECO:0007669"/>
    <property type="project" value="UniProtKB-KW"/>
</dbReference>
<reference evidence="7" key="1">
    <citation type="submission" date="2013-06" db="EMBL/GenBank/DDBJ databases">
        <authorList>
            <person name="Weinstock G."/>
            <person name="Sodergren E."/>
            <person name="Clifton S."/>
            <person name="Fulton L."/>
            <person name="Fulton B."/>
            <person name="Courtney L."/>
            <person name="Fronick C."/>
            <person name="Harrison M."/>
            <person name="Strong C."/>
            <person name="Farmer C."/>
            <person name="Delahaunty K."/>
            <person name="Markovic C."/>
            <person name="Hall O."/>
            <person name="Minx P."/>
            <person name="Tomlinson C."/>
            <person name="Mitreva M."/>
            <person name="Nelson J."/>
            <person name="Hou S."/>
            <person name="Wollam A."/>
            <person name="Pepin K.H."/>
            <person name="Johnson M."/>
            <person name="Bhonagiri V."/>
            <person name="Nash W.E."/>
            <person name="Warren W."/>
            <person name="Chinwalla A."/>
            <person name="Mardis E.R."/>
            <person name="Wilson R.K."/>
        </authorList>
    </citation>
    <scope>NUCLEOTIDE SEQUENCE [LARGE SCALE GENOMIC DNA]</scope>
    <source>
        <strain evidence="7">ATCC 49176</strain>
    </source>
</reference>
<dbReference type="GO" id="GO:0031640">
    <property type="term" value="P:killing of cells of another organism"/>
    <property type="evidence" value="ECO:0007669"/>
    <property type="project" value="UniProtKB-KW"/>
</dbReference>
<dbReference type="InterPro" id="IPR036779">
    <property type="entry name" value="LysM_dom_sf"/>
</dbReference>
<dbReference type="OrthoDB" id="2136274at2"/>
<feature type="region of interest" description="Disordered" evidence="5">
    <location>
        <begin position="254"/>
        <end position="286"/>
    </location>
</feature>